<sequence length="890" mass="97602">MDDILLVALCISLLISNRCAGLSAAQTPKAQGVTKPRTSKPAPSKNTSSKVSKSASTKKSAEKENTDEEDPRGRGHRAKKSTQDRLERESLKIRINPQKRKALQDALDQEDDNDAAPAPKKRKNRQVEPESPLRLTPPAPSKTIPMKHFESPRHASHSQHSQAFRHRSPSRSPTRCSPPPRRTSYSRHPSRGRSPTPARGRSPTPAAQGQAFSRRSRTPSWSPTPPPGVTPGYKHSHAVIVSDPIDDVGTQGNDHLNIDAGSTFDPEEEEGIKASNDEADEENQGDHDPDQDDHDLDEDRERLRAHSANKKGSRVARVEGRLRATKATVITGGSVTKNATKTVGVSTSMTKTVGASTSMTKTATVGVTVTKTATAGASMSMTKTAVAVASTTKTKTATADSTADLNATKTATVTKTVPVTKTATADLTADLNATKTATVGATVTKTVPVTKTVTATAGRNTGASATKTTTKTVGLGDVEGPPGMKTDQSIGTTTGANMRRVFHHATPRVISLLEQLIVELGNGKRSGTQTVRPSEGRDAGGNNRGHDVLARHRSKNHATRPPDPQKLASHARRQRAAEVRDDQEDEDHNQDQDEKEEEEEEETGGKRKRKPRTSTGFVTSLHEGFYPRFFRIVFEIVKLDAFEALLNGALYPGYDRLLPKIMKWLTDAIRYCEEELELIQPDNIWEEYQEDMAKLIWNFIPTFRGRGRDEARKMVTHVYKILPTVDDFNGDGFGQAEYADKVKDNVEKLLDDYTFLKNGLDNEGHTNNLMAPAICELTYRLVHAGQDSVAKALPHRFKIYTGELIAAMIVFLHVAIEEYATGEFRGIRFTEPKYGKVYEDALHSIAHLKGARDQRHWEKTRAEWAKWEVMNTIASGKTAAGPSSGMVKLD</sequence>
<keyword evidence="5" id="KW-1185">Reference proteome</keyword>
<dbReference type="Proteomes" id="UP001215598">
    <property type="component" value="Unassembled WGS sequence"/>
</dbReference>
<accession>A0AAD7H5G6</accession>
<feature type="compositionally biased region" description="Basic and acidic residues" evidence="1">
    <location>
        <begin position="81"/>
        <end position="92"/>
    </location>
</feature>
<evidence type="ECO:0000313" key="4">
    <source>
        <dbReference type="EMBL" id="KAJ7712835.1"/>
    </source>
</evidence>
<gene>
    <name evidence="4" type="ORF">B0H16DRAFT_1702678</name>
</gene>
<keyword evidence="2" id="KW-0732">Signal</keyword>
<feature type="domain" description="DUF6532" evidence="3">
    <location>
        <begin position="657"/>
        <end position="847"/>
    </location>
</feature>
<feature type="signal peptide" evidence="2">
    <location>
        <begin position="1"/>
        <end position="25"/>
    </location>
</feature>
<feature type="compositionally biased region" description="Acidic residues" evidence="1">
    <location>
        <begin position="581"/>
        <end position="602"/>
    </location>
</feature>
<feature type="chain" id="PRO_5042017329" description="DUF6532 domain-containing protein" evidence="2">
    <location>
        <begin position="26"/>
        <end position="890"/>
    </location>
</feature>
<dbReference type="InterPro" id="IPR045341">
    <property type="entry name" value="DUF6532"/>
</dbReference>
<evidence type="ECO:0000256" key="1">
    <source>
        <dbReference type="SAM" id="MobiDB-lite"/>
    </source>
</evidence>
<dbReference type="PANTHER" id="PTHR35711:SF1">
    <property type="entry name" value="ECTODERMAL, ISOFORM F"/>
    <property type="match status" value="1"/>
</dbReference>
<dbReference type="Pfam" id="PF20149">
    <property type="entry name" value="DUF6532"/>
    <property type="match status" value="1"/>
</dbReference>
<organism evidence="4 5">
    <name type="scientific">Mycena metata</name>
    <dbReference type="NCBI Taxonomy" id="1033252"/>
    <lineage>
        <taxon>Eukaryota</taxon>
        <taxon>Fungi</taxon>
        <taxon>Dikarya</taxon>
        <taxon>Basidiomycota</taxon>
        <taxon>Agaricomycotina</taxon>
        <taxon>Agaricomycetes</taxon>
        <taxon>Agaricomycetidae</taxon>
        <taxon>Agaricales</taxon>
        <taxon>Marasmiineae</taxon>
        <taxon>Mycenaceae</taxon>
        <taxon>Mycena</taxon>
    </lineage>
</organism>
<name>A0AAD7H5G6_9AGAR</name>
<feature type="compositionally biased region" description="Basic and acidic residues" evidence="1">
    <location>
        <begin position="534"/>
        <end position="550"/>
    </location>
</feature>
<dbReference type="AlphaFoldDB" id="A0AAD7H5G6"/>
<comment type="caution">
    <text evidence="4">The sequence shown here is derived from an EMBL/GenBank/DDBJ whole genome shotgun (WGS) entry which is preliminary data.</text>
</comment>
<feature type="region of interest" description="Disordered" evidence="1">
    <location>
        <begin position="25"/>
        <end position="296"/>
    </location>
</feature>
<evidence type="ECO:0000313" key="5">
    <source>
        <dbReference type="Proteomes" id="UP001215598"/>
    </source>
</evidence>
<feature type="compositionally biased region" description="Low complexity" evidence="1">
    <location>
        <begin position="44"/>
        <end position="58"/>
    </location>
</feature>
<dbReference type="EMBL" id="JARKIB010000356">
    <property type="protein sequence ID" value="KAJ7712835.1"/>
    <property type="molecule type" value="Genomic_DNA"/>
</dbReference>
<evidence type="ECO:0000259" key="3">
    <source>
        <dbReference type="Pfam" id="PF20149"/>
    </source>
</evidence>
<dbReference type="PANTHER" id="PTHR35711">
    <property type="entry name" value="EXPRESSED PROTEIN"/>
    <property type="match status" value="1"/>
</dbReference>
<feature type="region of interest" description="Disordered" evidence="1">
    <location>
        <begin position="524"/>
        <end position="613"/>
    </location>
</feature>
<feature type="compositionally biased region" description="Acidic residues" evidence="1">
    <location>
        <begin position="277"/>
        <end position="296"/>
    </location>
</feature>
<protein>
    <recommendedName>
        <fullName evidence="3">DUF6532 domain-containing protein</fullName>
    </recommendedName>
</protein>
<reference evidence="4" key="1">
    <citation type="submission" date="2023-03" db="EMBL/GenBank/DDBJ databases">
        <title>Massive genome expansion in bonnet fungi (Mycena s.s.) driven by repeated elements and novel gene families across ecological guilds.</title>
        <authorList>
            <consortium name="Lawrence Berkeley National Laboratory"/>
            <person name="Harder C.B."/>
            <person name="Miyauchi S."/>
            <person name="Viragh M."/>
            <person name="Kuo A."/>
            <person name="Thoen E."/>
            <person name="Andreopoulos B."/>
            <person name="Lu D."/>
            <person name="Skrede I."/>
            <person name="Drula E."/>
            <person name="Henrissat B."/>
            <person name="Morin E."/>
            <person name="Kohler A."/>
            <person name="Barry K."/>
            <person name="LaButti K."/>
            <person name="Morin E."/>
            <person name="Salamov A."/>
            <person name="Lipzen A."/>
            <person name="Mereny Z."/>
            <person name="Hegedus B."/>
            <person name="Baldrian P."/>
            <person name="Stursova M."/>
            <person name="Weitz H."/>
            <person name="Taylor A."/>
            <person name="Grigoriev I.V."/>
            <person name="Nagy L.G."/>
            <person name="Martin F."/>
            <person name="Kauserud H."/>
        </authorList>
    </citation>
    <scope>NUCLEOTIDE SEQUENCE</scope>
    <source>
        <strain evidence="4">CBHHK182m</strain>
    </source>
</reference>
<feature type="region of interest" description="Disordered" evidence="1">
    <location>
        <begin position="460"/>
        <end position="485"/>
    </location>
</feature>
<evidence type="ECO:0000256" key="2">
    <source>
        <dbReference type="SAM" id="SignalP"/>
    </source>
</evidence>
<proteinExistence type="predicted"/>